<evidence type="ECO:0000313" key="13">
    <source>
        <dbReference type="Proteomes" id="UP000657006"/>
    </source>
</evidence>
<dbReference type="InterPro" id="IPR038063">
    <property type="entry name" value="Transpep_catalytic_dom"/>
</dbReference>
<evidence type="ECO:0000256" key="4">
    <source>
        <dbReference type="ARBA" id="ARBA00022679"/>
    </source>
</evidence>
<dbReference type="CDD" id="cd16913">
    <property type="entry name" value="YkuD_like"/>
    <property type="match status" value="1"/>
</dbReference>
<evidence type="ECO:0000256" key="3">
    <source>
        <dbReference type="ARBA" id="ARBA00022676"/>
    </source>
</evidence>
<protein>
    <submittedName>
        <fullName evidence="12">L,D-transpeptidase family protein</fullName>
    </submittedName>
</protein>
<feature type="transmembrane region" description="Helical" evidence="10">
    <location>
        <begin position="12"/>
        <end position="29"/>
    </location>
</feature>
<evidence type="ECO:0000256" key="8">
    <source>
        <dbReference type="ARBA" id="ARBA00023316"/>
    </source>
</evidence>
<keyword evidence="4" id="KW-0808">Transferase</keyword>
<dbReference type="InterPro" id="IPR005490">
    <property type="entry name" value="LD_TPept_cat_dom"/>
</dbReference>
<dbReference type="PANTHER" id="PTHR30582">
    <property type="entry name" value="L,D-TRANSPEPTIDASE"/>
    <property type="match status" value="1"/>
</dbReference>
<dbReference type="InterPro" id="IPR036365">
    <property type="entry name" value="PGBD-like_sf"/>
</dbReference>
<evidence type="ECO:0000256" key="1">
    <source>
        <dbReference type="ARBA" id="ARBA00004752"/>
    </source>
</evidence>
<dbReference type="Pfam" id="PF01471">
    <property type="entry name" value="PG_binding_1"/>
    <property type="match status" value="1"/>
</dbReference>
<dbReference type="Pfam" id="PF03734">
    <property type="entry name" value="YkuD"/>
    <property type="match status" value="1"/>
</dbReference>
<organism evidence="12 13">
    <name type="scientific">Bianquea renquensis</name>
    <dbReference type="NCBI Taxonomy" id="2763661"/>
    <lineage>
        <taxon>Bacteria</taxon>
        <taxon>Bacillati</taxon>
        <taxon>Bacillota</taxon>
        <taxon>Clostridia</taxon>
        <taxon>Eubacteriales</taxon>
        <taxon>Bianqueaceae</taxon>
        <taxon>Bianquea</taxon>
    </lineage>
</organism>
<dbReference type="GO" id="GO:0008360">
    <property type="term" value="P:regulation of cell shape"/>
    <property type="evidence" value="ECO:0007669"/>
    <property type="project" value="UniProtKB-UniRule"/>
</dbReference>
<feature type="active site" description="Nucleophile" evidence="9">
    <location>
        <position position="133"/>
    </location>
</feature>
<evidence type="ECO:0000256" key="6">
    <source>
        <dbReference type="ARBA" id="ARBA00022960"/>
    </source>
</evidence>
<dbReference type="Proteomes" id="UP000657006">
    <property type="component" value="Unassembled WGS sequence"/>
</dbReference>
<dbReference type="RefSeq" id="WP_177715977.1">
    <property type="nucleotide sequence ID" value="NZ_JACRSQ010000008.1"/>
</dbReference>
<keyword evidence="10" id="KW-1133">Transmembrane helix</keyword>
<dbReference type="GO" id="GO:0071555">
    <property type="term" value="P:cell wall organization"/>
    <property type="evidence" value="ECO:0007669"/>
    <property type="project" value="UniProtKB-UniRule"/>
</dbReference>
<keyword evidence="13" id="KW-1185">Reference proteome</keyword>
<evidence type="ECO:0000256" key="7">
    <source>
        <dbReference type="ARBA" id="ARBA00022984"/>
    </source>
</evidence>
<keyword evidence="10" id="KW-0472">Membrane</keyword>
<evidence type="ECO:0000259" key="11">
    <source>
        <dbReference type="PROSITE" id="PS52029"/>
    </source>
</evidence>
<dbReference type="InterPro" id="IPR002477">
    <property type="entry name" value="Peptidoglycan-bd-like"/>
</dbReference>
<keyword evidence="10" id="KW-0812">Transmembrane</keyword>
<keyword evidence="8 9" id="KW-0961">Cell wall biogenesis/degradation</keyword>
<gene>
    <name evidence="12" type="ORF">H8730_07425</name>
</gene>
<dbReference type="GO" id="GO:0005576">
    <property type="term" value="C:extracellular region"/>
    <property type="evidence" value="ECO:0007669"/>
    <property type="project" value="TreeGrafter"/>
</dbReference>
<name>A0A926DT86_9FIRM</name>
<dbReference type="SUPFAM" id="SSF47090">
    <property type="entry name" value="PGBD-like"/>
    <property type="match status" value="1"/>
</dbReference>
<reference evidence="12" key="1">
    <citation type="submission" date="2020-08" db="EMBL/GenBank/DDBJ databases">
        <title>Genome public.</title>
        <authorList>
            <person name="Liu C."/>
            <person name="Sun Q."/>
        </authorList>
    </citation>
    <scope>NUCLEOTIDE SEQUENCE</scope>
    <source>
        <strain evidence="12">NSJ-32</strain>
    </source>
</reference>
<evidence type="ECO:0000256" key="2">
    <source>
        <dbReference type="ARBA" id="ARBA00005992"/>
    </source>
</evidence>
<evidence type="ECO:0000256" key="10">
    <source>
        <dbReference type="SAM" id="Phobius"/>
    </source>
</evidence>
<dbReference type="Gene3D" id="1.10.101.10">
    <property type="entry name" value="PGBD-like superfamily/PGBD"/>
    <property type="match status" value="1"/>
</dbReference>
<comment type="similarity">
    <text evidence="2">Belongs to the YkuD family.</text>
</comment>
<dbReference type="GO" id="GO:0071972">
    <property type="term" value="F:peptidoglycan L,D-transpeptidase activity"/>
    <property type="evidence" value="ECO:0007669"/>
    <property type="project" value="TreeGrafter"/>
</dbReference>
<feature type="active site" description="Proton donor/acceptor" evidence="9">
    <location>
        <position position="117"/>
    </location>
</feature>
<keyword evidence="6 9" id="KW-0133">Cell shape</keyword>
<dbReference type="PROSITE" id="PS52029">
    <property type="entry name" value="LD_TPASE"/>
    <property type="match status" value="1"/>
</dbReference>
<keyword evidence="3" id="KW-0328">Glycosyltransferase</keyword>
<dbReference type="InterPro" id="IPR036366">
    <property type="entry name" value="PGBDSf"/>
</dbReference>
<keyword evidence="7 9" id="KW-0573">Peptidoglycan synthesis</keyword>
<dbReference type="GO" id="GO:0018104">
    <property type="term" value="P:peptidoglycan-protein cross-linking"/>
    <property type="evidence" value="ECO:0007669"/>
    <property type="project" value="TreeGrafter"/>
</dbReference>
<sequence>MRKKPSCLRKSIPIVVCLVGFYILVQLVTQPDGILEAASGPAGAQKEEYYIYVDLNEDQLYLYQNGQLVKTFPCSGGKYTTPSPLGTWKIVSKDTWNEGFGGTWMALNVPWGQYGIHGTDEPWTVGSNASKGCIRMYNEDAEELRKLVPYGTYVTIVKGTYGYFGDSYRTLKNGHIGSDVYAVQIRLGQLGYYMGTPDGKFGAGLSDSVKRFKQDHQLGSTPVVDEATYEAMGFFPFE</sequence>
<comment type="caution">
    <text evidence="12">The sequence shown here is derived from an EMBL/GenBank/DDBJ whole genome shotgun (WGS) entry which is preliminary data.</text>
</comment>
<dbReference type="SUPFAM" id="SSF141523">
    <property type="entry name" value="L,D-transpeptidase catalytic domain-like"/>
    <property type="match status" value="1"/>
</dbReference>
<feature type="domain" description="L,D-TPase catalytic" evidence="11">
    <location>
        <begin position="49"/>
        <end position="157"/>
    </location>
</feature>
<comment type="pathway">
    <text evidence="1 9">Cell wall biogenesis; peptidoglycan biosynthesis.</text>
</comment>
<dbReference type="AlphaFoldDB" id="A0A926DT86"/>
<dbReference type="InterPro" id="IPR050979">
    <property type="entry name" value="LD-transpeptidase"/>
</dbReference>
<accession>A0A926DT86</accession>
<dbReference type="GO" id="GO:0016757">
    <property type="term" value="F:glycosyltransferase activity"/>
    <property type="evidence" value="ECO:0007669"/>
    <property type="project" value="UniProtKB-KW"/>
</dbReference>
<dbReference type="Gene3D" id="2.40.440.10">
    <property type="entry name" value="L,D-transpeptidase catalytic domain-like"/>
    <property type="match status" value="1"/>
</dbReference>
<dbReference type="PANTHER" id="PTHR30582:SF24">
    <property type="entry name" value="L,D-TRANSPEPTIDASE ERFK_SRFK-RELATED"/>
    <property type="match status" value="1"/>
</dbReference>
<evidence type="ECO:0000256" key="5">
    <source>
        <dbReference type="ARBA" id="ARBA00022801"/>
    </source>
</evidence>
<keyword evidence="5" id="KW-0378">Hydrolase</keyword>
<evidence type="ECO:0000313" key="12">
    <source>
        <dbReference type="EMBL" id="MBC8543372.1"/>
    </source>
</evidence>
<dbReference type="EMBL" id="JACRSQ010000008">
    <property type="protein sequence ID" value="MBC8543372.1"/>
    <property type="molecule type" value="Genomic_DNA"/>
</dbReference>
<proteinExistence type="inferred from homology"/>
<evidence type="ECO:0000256" key="9">
    <source>
        <dbReference type="PROSITE-ProRule" id="PRU01373"/>
    </source>
</evidence>